<organism evidence="4">
    <name type="scientific">Streptomyces sp. NBC_00060</name>
    <dbReference type="NCBI Taxonomy" id="2975636"/>
    <lineage>
        <taxon>Bacteria</taxon>
        <taxon>Bacillati</taxon>
        <taxon>Actinomycetota</taxon>
        <taxon>Actinomycetes</taxon>
        <taxon>Kitasatosporales</taxon>
        <taxon>Streptomycetaceae</taxon>
        <taxon>Streptomyces</taxon>
    </lineage>
</organism>
<dbReference type="CDD" id="cd05251">
    <property type="entry name" value="NmrA_like_SDR_a"/>
    <property type="match status" value="1"/>
</dbReference>
<name>A0AAU2HBK2_9ACTN</name>
<keyword evidence="4" id="KW-0614">Plasmid</keyword>
<reference evidence="4" key="1">
    <citation type="submission" date="2022-10" db="EMBL/GenBank/DDBJ databases">
        <title>The complete genomes of actinobacterial strains from the NBC collection.</title>
        <authorList>
            <person name="Joergensen T.S."/>
            <person name="Alvarez Arevalo M."/>
            <person name="Sterndorff E.B."/>
            <person name="Faurdal D."/>
            <person name="Vuksanovic O."/>
            <person name="Mourched A.-S."/>
            <person name="Charusanti P."/>
            <person name="Shaw S."/>
            <person name="Blin K."/>
            <person name="Weber T."/>
        </authorList>
    </citation>
    <scope>NUCLEOTIDE SEQUENCE</scope>
    <source>
        <strain evidence="4">NBC_00060</strain>
        <plasmid evidence="4">unnamed1</plasmid>
    </source>
</reference>
<dbReference type="PANTHER" id="PTHR42748">
    <property type="entry name" value="NITROGEN METABOLITE REPRESSION PROTEIN NMRA FAMILY MEMBER"/>
    <property type="match status" value="1"/>
</dbReference>
<evidence type="ECO:0000256" key="2">
    <source>
        <dbReference type="ARBA" id="ARBA00022857"/>
    </source>
</evidence>
<dbReference type="Gene3D" id="3.40.50.720">
    <property type="entry name" value="NAD(P)-binding Rossmann-like Domain"/>
    <property type="match status" value="1"/>
</dbReference>
<evidence type="ECO:0000313" key="4">
    <source>
        <dbReference type="EMBL" id="WTU45775.1"/>
    </source>
</evidence>
<proteinExistence type="inferred from homology"/>
<dbReference type="Pfam" id="PF05368">
    <property type="entry name" value="NmrA"/>
    <property type="match status" value="1"/>
</dbReference>
<evidence type="ECO:0000256" key="1">
    <source>
        <dbReference type="ARBA" id="ARBA00006328"/>
    </source>
</evidence>
<keyword evidence="2" id="KW-0521">NADP</keyword>
<dbReference type="InterPro" id="IPR036291">
    <property type="entry name" value="NAD(P)-bd_dom_sf"/>
</dbReference>
<dbReference type="RefSeq" id="WP_331723564.1">
    <property type="nucleotide sequence ID" value="NZ_CP108254.1"/>
</dbReference>
<evidence type="ECO:0000259" key="3">
    <source>
        <dbReference type="Pfam" id="PF05368"/>
    </source>
</evidence>
<dbReference type="Gene3D" id="3.90.25.10">
    <property type="entry name" value="UDP-galactose 4-epimerase, domain 1"/>
    <property type="match status" value="1"/>
</dbReference>
<dbReference type="InterPro" id="IPR008030">
    <property type="entry name" value="NmrA-like"/>
</dbReference>
<protein>
    <submittedName>
        <fullName evidence="4">NmrA/HSCARG family protein</fullName>
    </submittedName>
</protein>
<dbReference type="EMBL" id="CP108254">
    <property type="protein sequence ID" value="WTU45775.1"/>
    <property type="molecule type" value="Genomic_DNA"/>
</dbReference>
<comment type="similarity">
    <text evidence="1">Belongs to the NmrA-type oxidoreductase family.</text>
</comment>
<dbReference type="InterPro" id="IPR051164">
    <property type="entry name" value="NmrA-like_oxidored"/>
</dbReference>
<dbReference type="AlphaFoldDB" id="A0AAU2HBK2"/>
<dbReference type="SUPFAM" id="SSF51735">
    <property type="entry name" value="NAD(P)-binding Rossmann-fold domains"/>
    <property type="match status" value="1"/>
</dbReference>
<accession>A0AAU2HBK2</accession>
<dbReference type="PANTHER" id="PTHR42748:SF7">
    <property type="entry name" value="NMRA LIKE REDOX SENSOR 1-RELATED"/>
    <property type="match status" value="1"/>
</dbReference>
<gene>
    <name evidence="4" type="ORF">OHV25_39910</name>
</gene>
<feature type="domain" description="NmrA-like" evidence="3">
    <location>
        <begin position="5"/>
        <end position="260"/>
    </location>
</feature>
<sequence length="293" mass="30976">MSDNRVIVVTGATGRQGGATARALLSRGWTVHALVRDPDKPEALALKEAGAVLVRGDLDDVASLDAALRGAYGVFSVQTFAGPDGFAGEIRQGEAVAEAAARAGVAHFLYSSVDGADRPGQVKHFASKGAVERHIEALGLPATILRPTFFITNFEHLGPQWVDGELTLTMALAPDTKLQMITPGDIGGIAADAFDTPADYLGRTVEIAADELTGPQLAEAFARTAARPVRFTSQPIEQVRAHSEELAAMFDWFNTVGFKADLATLRAQHPGLTSLEAWLGEYWSAPAAPAFVA</sequence>
<geneLocation type="plasmid" evidence="4">
    <name>unnamed1</name>
</geneLocation>